<evidence type="ECO:0000256" key="1">
    <source>
        <dbReference type="SAM" id="MobiDB-lite"/>
    </source>
</evidence>
<gene>
    <name evidence="2" type="ORF">EJB05_14940</name>
</gene>
<feature type="non-terminal residue" evidence="2">
    <location>
        <position position="1"/>
    </location>
</feature>
<keyword evidence="3" id="KW-1185">Reference proteome</keyword>
<feature type="compositionally biased region" description="Polar residues" evidence="1">
    <location>
        <begin position="173"/>
        <end position="192"/>
    </location>
</feature>
<dbReference type="Gramene" id="TVU41423">
    <property type="protein sequence ID" value="TVU41423"/>
    <property type="gene ID" value="EJB05_14940"/>
</dbReference>
<sequence length="262" mass="26923">MADGGSPTRGILAAGASSSLAAGTGSSILATGTASSIDAESTAPAQDDLAAPAPRCVAGTGSTGLAAGPATSSIAAGSAIDADSTTLAWDAGAHLAAAATRCVAGSASTHRNTKEEGKESQLYSKFHFAFGGRCTSSIHVFSTKRLSCEKTNVPLLINYCRSLEVSSKKKGQHTNNNSGASKRSISGSNQPEPLSIDLPIHMEQHVKGKQRKKAKPTKKKEVPLKAANNPKVPLDSPSMCTRSKRGPASPAMSTRSKRRLII</sequence>
<feature type="region of interest" description="Disordered" evidence="1">
    <location>
        <begin position="167"/>
        <end position="262"/>
    </location>
</feature>
<feature type="compositionally biased region" description="Basic residues" evidence="1">
    <location>
        <begin position="207"/>
        <end position="218"/>
    </location>
</feature>
<dbReference type="OrthoDB" id="695145at2759"/>
<organism evidence="2 3">
    <name type="scientific">Eragrostis curvula</name>
    <name type="common">weeping love grass</name>
    <dbReference type="NCBI Taxonomy" id="38414"/>
    <lineage>
        <taxon>Eukaryota</taxon>
        <taxon>Viridiplantae</taxon>
        <taxon>Streptophyta</taxon>
        <taxon>Embryophyta</taxon>
        <taxon>Tracheophyta</taxon>
        <taxon>Spermatophyta</taxon>
        <taxon>Magnoliopsida</taxon>
        <taxon>Liliopsida</taxon>
        <taxon>Poales</taxon>
        <taxon>Poaceae</taxon>
        <taxon>PACMAD clade</taxon>
        <taxon>Chloridoideae</taxon>
        <taxon>Eragrostideae</taxon>
        <taxon>Eragrostidinae</taxon>
        <taxon>Eragrostis</taxon>
    </lineage>
</organism>
<dbReference type="EMBL" id="RWGY01000007">
    <property type="protein sequence ID" value="TVU41423.1"/>
    <property type="molecule type" value="Genomic_DNA"/>
</dbReference>
<protein>
    <submittedName>
        <fullName evidence="2">Uncharacterized protein</fullName>
    </submittedName>
</protein>
<accession>A0A5J9W0J1</accession>
<name>A0A5J9W0J1_9POAL</name>
<dbReference type="Proteomes" id="UP000324897">
    <property type="component" value="Chromosome 4"/>
</dbReference>
<evidence type="ECO:0000313" key="3">
    <source>
        <dbReference type="Proteomes" id="UP000324897"/>
    </source>
</evidence>
<comment type="caution">
    <text evidence="2">The sequence shown here is derived from an EMBL/GenBank/DDBJ whole genome shotgun (WGS) entry which is preliminary data.</text>
</comment>
<evidence type="ECO:0000313" key="2">
    <source>
        <dbReference type="EMBL" id="TVU41423.1"/>
    </source>
</evidence>
<reference evidence="2 3" key="1">
    <citation type="journal article" date="2019" name="Sci. Rep.">
        <title>A high-quality genome of Eragrostis curvula grass provides insights into Poaceae evolution and supports new strategies to enhance forage quality.</title>
        <authorList>
            <person name="Carballo J."/>
            <person name="Santos B.A.C.M."/>
            <person name="Zappacosta D."/>
            <person name="Garbus I."/>
            <person name="Selva J.P."/>
            <person name="Gallo C.A."/>
            <person name="Diaz A."/>
            <person name="Albertini E."/>
            <person name="Caccamo M."/>
            <person name="Echenique V."/>
        </authorList>
    </citation>
    <scope>NUCLEOTIDE SEQUENCE [LARGE SCALE GENOMIC DNA]</scope>
    <source>
        <strain evidence="3">cv. Victoria</strain>
        <tissue evidence="2">Leaf</tissue>
    </source>
</reference>
<proteinExistence type="predicted"/>
<dbReference type="AlphaFoldDB" id="A0A5J9W0J1"/>